<dbReference type="InterPro" id="IPR029090">
    <property type="entry name" value="DUF4659"/>
</dbReference>
<gene>
    <name evidence="3" type="ORF">MS3_01089</name>
</gene>
<accession>A0A094ZJ86</accession>
<feature type="coiled-coil region" evidence="1">
    <location>
        <begin position="359"/>
        <end position="401"/>
    </location>
</feature>
<dbReference type="STRING" id="6185.A0A094ZJ86"/>
<name>A0A094ZJ86_SCHHA</name>
<sequence length="451" mass="53969">MSNNENIPRIDLENFEDPQFTDSKYVLTSPRSLEACSRLKILPVDLLHKSRAEFLERFKKLPPSKIEELYIRSEEKRRDKLVKARIERWKLVHADCPNDRDNPPFGETHIMGVTLNYLQYMSDYQNIFRQNIKRNSTSHSSPGTFQNLVNLEPSLSKKYSYLIEKLQPTEIKQIELMQRKYQQNKIDCLSSSGSLSRSLQNLVLVGQASASRPQSAICRKSQHDKMSSNYLKSTEQRLTRRASHSSLDKERQFWKRKQTQERMQNDERERAQKCYEEKLNKVEKHRNQILKEKERNMITAHYERARKVRQVLERRKQLRKMIEEYRKELYEAREQSIQRAMERVSCRLLEEQKRLASERRQKQMQVEENTKEIQRREQEVRKAAELALRQKDEHIRRLIEEKEARIQQSRNLALAAECLREEMLRVYNLDSFDKKVQKVTLINEMGLNGKQ</sequence>
<feature type="region of interest" description="Disordered" evidence="2">
    <location>
        <begin position="233"/>
        <end position="270"/>
    </location>
</feature>
<reference evidence="3" key="1">
    <citation type="journal article" date="2012" name="Nat. Genet.">
        <title>Whole-genome sequence of Schistosoma haematobium.</title>
        <authorList>
            <person name="Young N.D."/>
            <person name="Jex A.R."/>
            <person name="Li B."/>
            <person name="Liu S."/>
            <person name="Yang L."/>
            <person name="Xiong Z."/>
            <person name="Li Y."/>
            <person name="Cantacessi C."/>
            <person name="Hall R.S."/>
            <person name="Xu X."/>
            <person name="Chen F."/>
            <person name="Wu X."/>
            <person name="Zerlotini A."/>
            <person name="Oliveira G."/>
            <person name="Hofmann A."/>
            <person name="Zhang G."/>
            <person name="Fang X."/>
            <person name="Kang Y."/>
            <person name="Campbell B.E."/>
            <person name="Loukas A."/>
            <person name="Ranganathan S."/>
            <person name="Rollinson D."/>
            <person name="Rinaldi G."/>
            <person name="Brindley P.J."/>
            <person name="Yang H."/>
            <person name="Wang J."/>
            <person name="Wang J."/>
            <person name="Gasser R.B."/>
        </authorList>
    </citation>
    <scope>NUCLEOTIDE SEQUENCE [LARGE SCALE GENOMIC DNA]</scope>
</reference>
<keyword evidence="1" id="KW-0175">Coiled coil</keyword>
<proteinExistence type="predicted"/>
<evidence type="ECO:0000256" key="2">
    <source>
        <dbReference type="SAM" id="MobiDB-lite"/>
    </source>
</evidence>
<dbReference type="PANTHER" id="PTHR33663">
    <property type="entry name" value="COILED-COIL DOMAIN-CONTAINING PROTEIN 177"/>
    <property type="match status" value="1"/>
</dbReference>
<evidence type="ECO:0000313" key="3">
    <source>
        <dbReference type="EMBL" id="KGB32959.1"/>
    </source>
</evidence>
<dbReference type="EMBL" id="KL250524">
    <property type="protein sequence ID" value="KGB32959.1"/>
    <property type="molecule type" value="Genomic_DNA"/>
</dbReference>
<protein>
    <submittedName>
        <fullName evidence="3">Coiled-coil domain-containing protein 177</fullName>
    </submittedName>
</protein>
<dbReference type="AlphaFoldDB" id="A0A094ZJ86"/>
<evidence type="ECO:0000256" key="1">
    <source>
        <dbReference type="SAM" id="Coils"/>
    </source>
</evidence>
<feature type="compositionally biased region" description="Basic and acidic residues" evidence="2">
    <location>
        <begin position="246"/>
        <end position="270"/>
    </location>
</feature>
<dbReference type="PANTHER" id="PTHR33663:SF2">
    <property type="entry name" value="COILED-COIL DOMAIN-CONTAINING PROTEIN 177"/>
    <property type="match status" value="1"/>
</dbReference>
<organism evidence="3">
    <name type="scientific">Schistosoma haematobium</name>
    <name type="common">Blood fluke</name>
    <dbReference type="NCBI Taxonomy" id="6185"/>
    <lineage>
        <taxon>Eukaryota</taxon>
        <taxon>Metazoa</taxon>
        <taxon>Spiralia</taxon>
        <taxon>Lophotrochozoa</taxon>
        <taxon>Platyhelminthes</taxon>
        <taxon>Trematoda</taxon>
        <taxon>Digenea</taxon>
        <taxon>Strigeidida</taxon>
        <taxon>Schistosomatoidea</taxon>
        <taxon>Schistosomatidae</taxon>
        <taxon>Schistosoma</taxon>
    </lineage>
</organism>